<evidence type="ECO:0000313" key="8">
    <source>
        <dbReference type="EMBL" id="GFM33909.1"/>
    </source>
</evidence>
<dbReference type="AlphaFoldDB" id="A0A7J0BJU7"/>
<dbReference type="Pfam" id="PF00459">
    <property type="entry name" value="Inositol_P"/>
    <property type="match status" value="1"/>
</dbReference>
<keyword evidence="9" id="KW-1185">Reference proteome</keyword>
<name>A0A7J0BJU7_9BACT</name>
<feature type="binding site" evidence="6">
    <location>
        <position position="70"/>
    </location>
    <ligand>
        <name>Mg(2+)</name>
        <dbReference type="ChEBI" id="CHEBI:18420"/>
        <label>1</label>
        <note>catalytic</note>
    </ligand>
</feature>
<dbReference type="InterPro" id="IPR000760">
    <property type="entry name" value="Inositol_monophosphatase-like"/>
</dbReference>
<dbReference type="PRINTS" id="PR01959">
    <property type="entry name" value="SBIMPHPHTASE"/>
</dbReference>
<comment type="caution">
    <text evidence="8">The sequence shown here is derived from an EMBL/GenBank/DDBJ whole genome shotgun (WGS) entry which is preliminary data.</text>
</comment>
<dbReference type="CDD" id="cd01639">
    <property type="entry name" value="IMPase"/>
    <property type="match status" value="1"/>
</dbReference>
<dbReference type="GO" id="GO:0007165">
    <property type="term" value="P:signal transduction"/>
    <property type="evidence" value="ECO:0007669"/>
    <property type="project" value="TreeGrafter"/>
</dbReference>
<dbReference type="InterPro" id="IPR033942">
    <property type="entry name" value="IMPase"/>
</dbReference>
<sequence length="263" mass="28624">MDTAAYASILEAATAAVKESGSIIQDSWYKPRKVTLKGRIDLVTETDVAVEEDLKRRLHSILPEATFLAEESAGNAQLSDLAWIIDPVDGTTNFAHQIPFVASSVGLWHKGRMVAGIVNAPILNECFTAARGHGSAVNGRPMQVTATDNLEHALVSTGFPYSICENVEEILHWLSKTLVTTRGVRRCGAAALDFAFVAAGRYDAFYEIGLRPWDTSAGWLLVEEAGGRVTQLDTNLPFELYSRGVLATNGSLHDTMFTLLKKD</sequence>
<dbReference type="GO" id="GO:0006020">
    <property type="term" value="P:inositol metabolic process"/>
    <property type="evidence" value="ECO:0007669"/>
    <property type="project" value="TreeGrafter"/>
</dbReference>
<comment type="similarity">
    <text evidence="7">Belongs to the inositol monophosphatase superfamily.</text>
</comment>
<dbReference type="GO" id="GO:0046872">
    <property type="term" value="F:metal ion binding"/>
    <property type="evidence" value="ECO:0007669"/>
    <property type="project" value="UniProtKB-KW"/>
</dbReference>
<accession>A0A7J0BJU7</accession>
<dbReference type="InterPro" id="IPR022337">
    <property type="entry name" value="Inositol_monophosphatase_SuhB"/>
</dbReference>
<dbReference type="EC" id="3.1.3.25" evidence="7"/>
<protein>
    <recommendedName>
        <fullName evidence="7">Inositol-1-monophosphatase</fullName>
        <ecNumber evidence="7">3.1.3.25</ecNumber>
    </recommendedName>
</protein>
<evidence type="ECO:0000256" key="2">
    <source>
        <dbReference type="ARBA" id="ARBA00001946"/>
    </source>
</evidence>
<dbReference type="InterPro" id="IPR020583">
    <property type="entry name" value="Inositol_monoP_metal-BS"/>
</dbReference>
<dbReference type="PANTHER" id="PTHR20854">
    <property type="entry name" value="INOSITOL MONOPHOSPHATASE"/>
    <property type="match status" value="1"/>
</dbReference>
<keyword evidence="3 6" id="KW-0479">Metal-binding</keyword>
<evidence type="ECO:0000256" key="1">
    <source>
        <dbReference type="ARBA" id="ARBA00001033"/>
    </source>
</evidence>
<keyword evidence="4 7" id="KW-0378">Hydrolase</keyword>
<proteinExistence type="inferred from homology"/>
<evidence type="ECO:0000256" key="7">
    <source>
        <dbReference type="RuleBase" id="RU364068"/>
    </source>
</evidence>
<keyword evidence="5 6" id="KW-0460">Magnesium</keyword>
<dbReference type="PANTHER" id="PTHR20854:SF4">
    <property type="entry name" value="INOSITOL-1-MONOPHOSPHATASE-RELATED"/>
    <property type="match status" value="1"/>
</dbReference>
<dbReference type="Gene3D" id="3.30.540.10">
    <property type="entry name" value="Fructose-1,6-Bisphosphatase, subunit A, domain 1"/>
    <property type="match status" value="1"/>
</dbReference>
<evidence type="ECO:0000256" key="6">
    <source>
        <dbReference type="PIRSR" id="PIRSR600760-2"/>
    </source>
</evidence>
<dbReference type="FunFam" id="3.30.540.10:FF:000003">
    <property type="entry name" value="Inositol-1-monophosphatase"/>
    <property type="match status" value="1"/>
</dbReference>
<dbReference type="EMBL" id="BLVO01000013">
    <property type="protein sequence ID" value="GFM33909.1"/>
    <property type="molecule type" value="Genomic_DNA"/>
</dbReference>
<evidence type="ECO:0000256" key="3">
    <source>
        <dbReference type="ARBA" id="ARBA00022723"/>
    </source>
</evidence>
<dbReference type="GO" id="GO:0008934">
    <property type="term" value="F:inositol monophosphate 1-phosphatase activity"/>
    <property type="evidence" value="ECO:0007669"/>
    <property type="project" value="InterPro"/>
</dbReference>
<dbReference type="Gene3D" id="3.40.190.80">
    <property type="match status" value="1"/>
</dbReference>
<organism evidence="8 9">
    <name type="scientific">Desulfovibrio subterraneus</name>
    <dbReference type="NCBI Taxonomy" id="2718620"/>
    <lineage>
        <taxon>Bacteria</taxon>
        <taxon>Pseudomonadati</taxon>
        <taxon>Thermodesulfobacteriota</taxon>
        <taxon>Desulfovibrionia</taxon>
        <taxon>Desulfovibrionales</taxon>
        <taxon>Desulfovibrionaceae</taxon>
        <taxon>Desulfovibrio</taxon>
    </lineage>
</organism>
<comment type="catalytic activity">
    <reaction evidence="1 7">
        <text>a myo-inositol phosphate + H2O = myo-inositol + phosphate</text>
        <dbReference type="Rhea" id="RHEA:24056"/>
        <dbReference type="ChEBI" id="CHEBI:15377"/>
        <dbReference type="ChEBI" id="CHEBI:17268"/>
        <dbReference type="ChEBI" id="CHEBI:43474"/>
        <dbReference type="ChEBI" id="CHEBI:84139"/>
        <dbReference type="EC" id="3.1.3.25"/>
    </reaction>
</comment>
<evidence type="ECO:0000256" key="5">
    <source>
        <dbReference type="ARBA" id="ARBA00022842"/>
    </source>
</evidence>
<dbReference type="SUPFAM" id="SSF56655">
    <property type="entry name" value="Carbohydrate phosphatase"/>
    <property type="match status" value="1"/>
</dbReference>
<evidence type="ECO:0000256" key="4">
    <source>
        <dbReference type="ARBA" id="ARBA00022801"/>
    </source>
</evidence>
<reference evidence="8 9" key="1">
    <citation type="submission" date="2020-05" db="EMBL/GenBank/DDBJ databases">
        <title>Draft genome sequence of Desulfovibrio sp. strain HN2T.</title>
        <authorList>
            <person name="Ueno A."/>
            <person name="Tamazawa S."/>
            <person name="Tamamura S."/>
            <person name="Murakami T."/>
            <person name="Kiyama T."/>
            <person name="Inomata H."/>
            <person name="Amano Y."/>
            <person name="Miyakawa K."/>
            <person name="Tamaki H."/>
            <person name="Naganuma T."/>
            <person name="Kaneko K."/>
        </authorList>
    </citation>
    <scope>NUCLEOTIDE SEQUENCE [LARGE SCALE GENOMIC DNA]</scope>
    <source>
        <strain evidence="8 9">HN2</strain>
    </source>
</reference>
<feature type="binding site" evidence="6">
    <location>
        <position position="89"/>
    </location>
    <ligand>
        <name>Mg(2+)</name>
        <dbReference type="ChEBI" id="CHEBI:18420"/>
        <label>1</label>
        <note>catalytic</note>
    </ligand>
</feature>
<feature type="binding site" evidence="6">
    <location>
        <position position="214"/>
    </location>
    <ligand>
        <name>Mg(2+)</name>
        <dbReference type="ChEBI" id="CHEBI:18420"/>
        <label>1</label>
        <note>catalytic</note>
    </ligand>
</feature>
<comment type="cofactor">
    <cofactor evidence="2 6 7">
        <name>Mg(2+)</name>
        <dbReference type="ChEBI" id="CHEBI:18420"/>
    </cofactor>
</comment>
<gene>
    <name evidence="8" type="primary">suhB</name>
    <name evidence="8" type="ORF">DSM101010T_22740</name>
</gene>
<dbReference type="Proteomes" id="UP000503840">
    <property type="component" value="Unassembled WGS sequence"/>
</dbReference>
<feature type="binding site" evidence="6">
    <location>
        <position position="86"/>
    </location>
    <ligand>
        <name>Mg(2+)</name>
        <dbReference type="ChEBI" id="CHEBI:18420"/>
        <label>1</label>
        <note>catalytic</note>
    </ligand>
</feature>
<dbReference type="PRINTS" id="PR00377">
    <property type="entry name" value="IMPHPHTASES"/>
</dbReference>
<evidence type="ECO:0000313" key="9">
    <source>
        <dbReference type="Proteomes" id="UP000503840"/>
    </source>
</evidence>
<dbReference type="PROSITE" id="PS00629">
    <property type="entry name" value="IMP_1"/>
    <property type="match status" value="1"/>
</dbReference>